<dbReference type="CAZy" id="CBM20">
    <property type="family name" value="Carbohydrate-Binding Module Family 20"/>
</dbReference>
<dbReference type="SMART" id="SM00155">
    <property type="entry name" value="PLDc"/>
    <property type="match status" value="2"/>
</dbReference>
<dbReference type="GO" id="GO:0006793">
    <property type="term" value="P:phosphorus metabolic process"/>
    <property type="evidence" value="ECO:0007669"/>
    <property type="project" value="UniProtKB-ARBA"/>
</dbReference>
<feature type="signal peptide" evidence="8">
    <location>
        <begin position="1"/>
        <end position="23"/>
    </location>
</feature>
<feature type="domain" description="CBM20" evidence="10">
    <location>
        <begin position="376"/>
        <end position="481"/>
    </location>
</feature>
<comment type="similarity">
    <text evidence="2">Belongs to the phospholipase D family.</text>
</comment>
<dbReference type="GO" id="GO:0004630">
    <property type="term" value="F:phospholipase D activity"/>
    <property type="evidence" value="ECO:0007669"/>
    <property type="project" value="UniProtKB-EC"/>
</dbReference>
<evidence type="ECO:0000256" key="6">
    <source>
        <dbReference type="ARBA" id="ARBA00023098"/>
    </source>
</evidence>
<keyword evidence="5" id="KW-0442">Lipid degradation</keyword>
<dbReference type="SMART" id="SM01065">
    <property type="entry name" value="CBM_2"/>
    <property type="match status" value="1"/>
</dbReference>
<dbReference type="GO" id="GO:0016891">
    <property type="term" value="F:RNA endonuclease activity producing 5'-phosphomonoesters, hydrolytic mechanism"/>
    <property type="evidence" value="ECO:0007669"/>
    <property type="project" value="TreeGrafter"/>
</dbReference>
<feature type="region of interest" description="Disordered" evidence="7">
    <location>
        <begin position="475"/>
        <end position="502"/>
    </location>
</feature>
<dbReference type="SUPFAM" id="SSF49452">
    <property type="entry name" value="Starch-binding domain-like"/>
    <property type="match status" value="1"/>
</dbReference>
<dbReference type="InterPro" id="IPR013783">
    <property type="entry name" value="Ig-like_fold"/>
</dbReference>
<dbReference type="PANTHER" id="PTHR43856:SF1">
    <property type="entry name" value="MITOCHONDRIAL CARDIOLIPIN HYDROLASE"/>
    <property type="match status" value="1"/>
</dbReference>
<dbReference type="PROSITE" id="PS51166">
    <property type="entry name" value="CBM20"/>
    <property type="match status" value="1"/>
</dbReference>
<keyword evidence="8" id="KW-0732">Signal</keyword>
<feature type="domain" description="PLD phosphodiesterase" evidence="9">
    <location>
        <begin position="308"/>
        <end position="335"/>
    </location>
</feature>
<evidence type="ECO:0000256" key="4">
    <source>
        <dbReference type="ARBA" id="ARBA00022801"/>
    </source>
</evidence>
<accession>B2TPU0</accession>
<gene>
    <name evidence="11" type="ordered locus">CLL_A2175</name>
</gene>
<dbReference type="KEGG" id="cbk:CLL_A2175"/>
<comment type="catalytic activity">
    <reaction evidence="1">
        <text>a 1,2-diacyl-sn-glycero-3-phosphocholine + H2O = a 1,2-diacyl-sn-glycero-3-phosphate + choline + H(+)</text>
        <dbReference type="Rhea" id="RHEA:14445"/>
        <dbReference type="ChEBI" id="CHEBI:15354"/>
        <dbReference type="ChEBI" id="CHEBI:15377"/>
        <dbReference type="ChEBI" id="CHEBI:15378"/>
        <dbReference type="ChEBI" id="CHEBI:57643"/>
        <dbReference type="ChEBI" id="CHEBI:58608"/>
        <dbReference type="EC" id="3.1.4.4"/>
    </reaction>
</comment>
<dbReference type="InterPro" id="IPR013784">
    <property type="entry name" value="Carb-bd-like_fold"/>
</dbReference>
<organism evidence="11">
    <name type="scientific">Clostridium botulinum (strain Eklund 17B / Type B)</name>
    <dbReference type="NCBI Taxonomy" id="935198"/>
    <lineage>
        <taxon>Bacteria</taxon>
        <taxon>Bacillati</taxon>
        <taxon>Bacillota</taxon>
        <taxon>Clostridia</taxon>
        <taxon>Eubacteriales</taxon>
        <taxon>Clostridiaceae</taxon>
        <taxon>Clostridium</taxon>
    </lineage>
</organism>
<dbReference type="Gene3D" id="3.30.870.10">
    <property type="entry name" value="Endonuclease Chain A"/>
    <property type="match status" value="2"/>
</dbReference>
<keyword evidence="4" id="KW-0378">Hydrolase</keyword>
<dbReference type="HOGENOM" id="CLU_542593_0_0_9"/>
<evidence type="ECO:0000259" key="10">
    <source>
        <dbReference type="PROSITE" id="PS51166"/>
    </source>
</evidence>
<evidence type="ECO:0000259" key="9">
    <source>
        <dbReference type="PROSITE" id="PS50035"/>
    </source>
</evidence>
<evidence type="ECO:0000256" key="8">
    <source>
        <dbReference type="SAM" id="SignalP"/>
    </source>
</evidence>
<name>B2TPU0_CLOBB</name>
<reference evidence="11" key="2">
    <citation type="submission" date="2009-08" db="EMBL/GenBank/DDBJ databases">
        <authorList>
            <person name="Shrivastava S."/>
            <person name="Brinkac L.M."/>
            <person name="Dodson R.J."/>
            <person name="Harkins D.M."/>
            <person name="Durkin A.S."/>
            <person name="Sutton G."/>
        </authorList>
    </citation>
    <scope>NUCLEOTIDE SEQUENCE</scope>
    <source>
        <strain evidence="11">Eklund 17B</strain>
    </source>
</reference>
<dbReference type="EC" id="3.1.4.4" evidence="3"/>
<evidence type="ECO:0000256" key="1">
    <source>
        <dbReference type="ARBA" id="ARBA00000798"/>
    </source>
</evidence>
<dbReference type="InterPro" id="IPR051406">
    <property type="entry name" value="PLD_domain"/>
</dbReference>
<evidence type="ECO:0000256" key="2">
    <source>
        <dbReference type="ARBA" id="ARBA00008664"/>
    </source>
</evidence>
<evidence type="ECO:0000256" key="3">
    <source>
        <dbReference type="ARBA" id="ARBA00012027"/>
    </source>
</evidence>
<feature type="domain" description="PLD phosphodiesterase" evidence="9">
    <location>
        <begin position="151"/>
        <end position="178"/>
    </location>
</feature>
<dbReference type="InterPro" id="IPR025202">
    <property type="entry name" value="PLD-like_dom"/>
</dbReference>
<dbReference type="Pfam" id="PF00686">
    <property type="entry name" value="CBM_20"/>
    <property type="match status" value="1"/>
</dbReference>
<reference evidence="11" key="1">
    <citation type="submission" date="2009-06" db="EMBL/GenBank/DDBJ databases">
        <authorList>
            <consortium name="US DOE Joint Genome Institute (JGI-PGF)"/>
            <person name="Lucas S."/>
            <person name="Copeland A."/>
            <person name="Lapidus A."/>
            <person name="Glavina del Rio T."/>
            <person name="Dalin E."/>
            <person name="Tice H."/>
            <person name="Bruce D."/>
            <person name="Goodwin L."/>
            <person name="Pitluck S."/>
            <person name="Kyrpides N."/>
            <person name="Mavromatis K."/>
            <person name="Ivanova N."/>
            <person name="Saunders E."/>
            <person name="Brettin T."/>
            <person name="Detter J.C."/>
            <person name="Han C."/>
            <person name="Larimer F."/>
            <person name="Land M."/>
            <person name="Hauser L."/>
            <person name="Markowitz V."/>
            <person name="Cheng J.-F."/>
            <person name="Hugenholtz P."/>
            <person name="Woyke T."/>
            <person name="Wu D."/>
            <person name="Gronow S."/>
            <person name="Klenk H.-P."/>
            <person name="Eisen J.A."/>
        </authorList>
    </citation>
    <scope>NUCLEOTIDE SEQUENCE</scope>
    <source>
        <strain evidence="11">Eklund 17B</strain>
    </source>
</reference>
<proteinExistence type="inferred from homology"/>
<dbReference type="EMBL" id="CP001056">
    <property type="protein sequence ID" value="ACD23569.1"/>
    <property type="molecule type" value="Genomic_DNA"/>
</dbReference>
<dbReference type="Gene3D" id="2.60.40.10">
    <property type="entry name" value="Immunoglobulins"/>
    <property type="match status" value="1"/>
</dbReference>
<dbReference type="InterPro" id="IPR002044">
    <property type="entry name" value="CBM20"/>
</dbReference>
<dbReference type="GO" id="GO:2001070">
    <property type="term" value="F:starch binding"/>
    <property type="evidence" value="ECO:0007669"/>
    <property type="project" value="InterPro"/>
</dbReference>
<feature type="chain" id="PRO_5038606663" description="phospholipase D" evidence="8">
    <location>
        <begin position="24"/>
        <end position="502"/>
    </location>
</feature>
<dbReference type="GO" id="GO:0016042">
    <property type="term" value="P:lipid catabolic process"/>
    <property type="evidence" value="ECO:0007669"/>
    <property type="project" value="UniProtKB-KW"/>
</dbReference>
<dbReference type="InterPro" id="IPR001736">
    <property type="entry name" value="PLipase_D/transphosphatidylase"/>
</dbReference>
<dbReference type="PANTHER" id="PTHR43856">
    <property type="entry name" value="CARDIOLIPIN HYDROLASE"/>
    <property type="match status" value="1"/>
</dbReference>
<dbReference type="AlphaFoldDB" id="B2TPU0"/>
<dbReference type="Pfam" id="PF13091">
    <property type="entry name" value="PLDc_2"/>
    <property type="match status" value="2"/>
</dbReference>
<dbReference type="PROSITE" id="PS50035">
    <property type="entry name" value="PLD"/>
    <property type="match status" value="2"/>
</dbReference>
<keyword evidence="6" id="KW-0443">Lipid metabolism</keyword>
<evidence type="ECO:0000313" key="11">
    <source>
        <dbReference type="EMBL" id="ACD23569.1"/>
    </source>
</evidence>
<dbReference type="CDD" id="cd05467">
    <property type="entry name" value="CBM20"/>
    <property type="match status" value="1"/>
</dbReference>
<evidence type="ECO:0000256" key="5">
    <source>
        <dbReference type="ARBA" id="ARBA00022963"/>
    </source>
</evidence>
<evidence type="ECO:0000256" key="7">
    <source>
        <dbReference type="SAM" id="MobiDB-lite"/>
    </source>
</evidence>
<dbReference type="SUPFAM" id="SSF56024">
    <property type="entry name" value="Phospholipase D/nuclease"/>
    <property type="match status" value="2"/>
</dbReference>
<sequence length="502" mass="56379">MKKNKILCCITSVLITFNMFVSTQFTTTAEASCITNQSTTTAGANYLINQERSEESTLDAEVSFSPFDNQVEKVIKVLDEAQDEVVIAHYNARLTPILSKLVDLSKKGVKIKVVVDKDNALKEWNVGDDYLEENGIEVIRSKPEKTIGTTNYSIMHLKSVVIDKKTVMTGSLNWNATAAYCNDENMVVIRNEQVAEIYRNQILQLFEKKPFEIEKDQDSDIASIHFSPEQGLSGFIQKQIDKANESIEVSMFTFTEKYISKSLLNAAKRGVKVKVIMEKKQCDFSKVDEALENQPNVELHRVGNTLSQFSAMHQKYCVIDDKTVITGSANWTASGTKFNDEDILILSNRDIAKKYHQNFLDLIHIYEGISSTFEGEEIREKAPVLFHANCSSTQPGDKVVVVGNVPELGDWNVENGLVMSTSDDLFPDWFVKADIDPGVSIEYKYVILRENGDAEWEDGSNRNINIPDTARASEISGTYGNTADNWTPAQNNKTTNNNHQED</sequence>
<protein>
    <recommendedName>
        <fullName evidence="3">phospholipase D</fullName>
        <ecNumber evidence="3">3.1.4.4</ecNumber>
    </recommendedName>
</protein>